<evidence type="ECO:0000256" key="2">
    <source>
        <dbReference type="ARBA" id="ARBA00022692"/>
    </source>
</evidence>
<feature type="domain" description="O-antigen ligase-related" evidence="6">
    <location>
        <begin position="141"/>
        <end position="300"/>
    </location>
</feature>
<evidence type="ECO:0000313" key="8">
    <source>
        <dbReference type="Proteomes" id="UP000059574"/>
    </source>
</evidence>
<sequence length="373" mass="40747">MLYGLVIITGISTLFAISLSVPPGNQLGYTRSINVDAALYLGYTVLVVIAWQSIIKISTQKIIWAVSVAAHLAAAACILQFALWTSGGESILKSFNFEMVFGSAYGAAMPRNGSFMEGNYLGFFGGVALLIMIRSKKYLGIVSAMVCILYSQSTNAILALIVAVLIGLILKPKMRWHLQVGTIALGFLAIIGLVPSARNFLSYQISKLGFSGDSVASRTVGNIDDSMEIRWAKIQTGIDMFLNNPVLGVGPGRFGVWFDQYVTTGDFPSEYFYKTGRHIVENGYIQILSELGLFAFIIFVIFLILILRQVYKINIVDFVLGIFVVFSLNTAPAWTSLPIWLALGYLGAAIATNHRLMESLHKVRTLAANPLSD</sequence>
<organism evidence="7 8">
    <name type="scientific">Arthrobacter alpinus</name>
    <dbReference type="NCBI Taxonomy" id="656366"/>
    <lineage>
        <taxon>Bacteria</taxon>
        <taxon>Bacillati</taxon>
        <taxon>Actinomycetota</taxon>
        <taxon>Actinomycetes</taxon>
        <taxon>Micrococcales</taxon>
        <taxon>Micrococcaceae</taxon>
        <taxon>Arthrobacter</taxon>
    </lineage>
</organism>
<keyword evidence="4 5" id="KW-0472">Membrane</keyword>
<dbReference type="PANTHER" id="PTHR37422:SF13">
    <property type="entry name" value="LIPOPOLYSACCHARIDE BIOSYNTHESIS PROTEIN PA4999-RELATED"/>
    <property type="match status" value="1"/>
</dbReference>
<dbReference type="AlphaFoldDB" id="A0A0S2M2D6"/>
<dbReference type="GO" id="GO:0016020">
    <property type="term" value="C:membrane"/>
    <property type="evidence" value="ECO:0007669"/>
    <property type="project" value="UniProtKB-SubCell"/>
</dbReference>
<dbReference type="Proteomes" id="UP000059574">
    <property type="component" value="Chromosome"/>
</dbReference>
<keyword evidence="2 5" id="KW-0812">Transmembrane</keyword>
<dbReference type="EMBL" id="CP013200">
    <property type="protein sequence ID" value="ALO67777.1"/>
    <property type="molecule type" value="Genomic_DNA"/>
</dbReference>
<evidence type="ECO:0000256" key="5">
    <source>
        <dbReference type="SAM" id="Phobius"/>
    </source>
</evidence>
<evidence type="ECO:0000313" key="7">
    <source>
        <dbReference type="EMBL" id="ALO67777.1"/>
    </source>
</evidence>
<comment type="subcellular location">
    <subcellularLocation>
        <location evidence="1">Membrane</location>
        <topology evidence="1">Multi-pass membrane protein</topology>
    </subcellularLocation>
</comment>
<gene>
    <name evidence="7" type="ORF">AS189_16440</name>
</gene>
<feature type="transmembrane region" description="Helical" evidence="5">
    <location>
        <begin position="36"/>
        <end position="55"/>
    </location>
</feature>
<feature type="transmembrane region" description="Helical" evidence="5">
    <location>
        <begin position="118"/>
        <end position="135"/>
    </location>
</feature>
<feature type="transmembrane region" description="Helical" evidence="5">
    <location>
        <begin position="176"/>
        <end position="197"/>
    </location>
</feature>
<dbReference type="Pfam" id="PF04932">
    <property type="entry name" value="Wzy_C"/>
    <property type="match status" value="1"/>
</dbReference>
<dbReference type="PANTHER" id="PTHR37422">
    <property type="entry name" value="TEICHURONIC ACID BIOSYNTHESIS PROTEIN TUAE"/>
    <property type="match status" value="1"/>
</dbReference>
<feature type="transmembrane region" description="Helical" evidence="5">
    <location>
        <begin position="331"/>
        <end position="352"/>
    </location>
</feature>
<accession>A0A0S2M2D6</accession>
<dbReference type="InterPro" id="IPR051533">
    <property type="entry name" value="WaaL-like"/>
</dbReference>
<evidence type="ECO:0000259" key="6">
    <source>
        <dbReference type="Pfam" id="PF04932"/>
    </source>
</evidence>
<feature type="transmembrane region" description="Helical" evidence="5">
    <location>
        <begin position="62"/>
        <end position="84"/>
    </location>
</feature>
<reference evidence="7 8" key="2">
    <citation type="journal article" date="2016" name="J. Biotechnol.">
        <title>Complete genome sequence of Arthrobacter alpinus ERGS4:06, a yellow pigmented bacterium tolerant to cold and radiations isolated from Sikkim Himalaya.</title>
        <authorList>
            <person name="Kumar R."/>
            <person name="Singh D."/>
            <person name="Swarnkar M.K."/>
            <person name="Singh A.K."/>
            <person name="Kumar S."/>
        </authorList>
    </citation>
    <scope>NUCLEOTIDE SEQUENCE [LARGE SCALE GENOMIC DNA]</scope>
    <source>
        <strain evidence="7 8">ERGS4:06</strain>
    </source>
</reference>
<dbReference type="InterPro" id="IPR007016">
    <property type="entry name" value="O-antigen_ligase-rel_domated"/>
</dbReference>
<feature type="transmembrane region" description="Helical" evidence="5">
    <location>
        <begin position="291"/>
        <end position="311"/>
    </location>
</feature>
<keyword evidence="3 5" id="KW-1133">Transmembrane helix</keyword>
<feature type="transmembrane region" description="Helical" evidence="5">
    <location>
        <begin position="147"/>
        <end position="170"/>
    </location>
</feature>
<evidence type="ECO:0000256" key="1">
    <source>
        <dbReference type="ARBA" id="ARBA00004141"/>
    </source>
</evidence>
<name>A0A0S2M2D6_9MICC</name>
<evidence type="ECO:0000256" key="4">
    <source>
        <dbReference type="ARBA" id="ARBA00023136"/>
    </source>
</evidence>
<evidence type="ECO:0000256" key="3">
    <source>
        <dbReference type="ARBA" id="ARBA00022989"/>
    </source>
</evidence>
<proteinExistence type="predicted"/>
<reference evidence="8" key="1">
    <citation type="submission" date="2015-11" db="EMBL/GenBank/DDBJ databases">
        <authorList>
            <person name="Kumar R."/>
            <person name="Singh D."/>
            <person name="Swarnkar M.K."/>
            <person name="Singh A.K."/>
            <person name="Kumar S."/>
        </authorList>
    </citation>
    <scope>NUCLEOTIDE SEQUENCE [LARGE SCALE GENOMIC DNA]</scope>
    <source>
        <strain evidence="8">ERGS4:06</strain>
    </source>
</reference>
<protein>
    <recommendedName>
        <fullName evidence="6">O-antigen ligase-related domain-containing protein</fullName>
    </recommendedName>
</protein>